<dbReference type="InterPro" id="IPR003661">
    <property type="entry name" value="HisK_dim/P_dom"/>
</dbReference>
<dbReference type="SUPFAM" id="SSF55874">
    <property type="entry name" value="ATPase domain of HSP90 chaperone/DNA topoisomerase II/histidine kinase"/>
    <property type="match status" value="1"/>
</dbReference>
<dbReference type="Proteomes" id="UP000306340">
    <property type="component" value="Unassembled WGS sequence"/>
</dbReference>
<dbReference type="SMART" id="SM00065">
    <property type="entry name" value="GAF"/>
    <property type="match status" value="1"/>
</dbReference>
<dbReference type="SUPFAM" id="SSF55781">
    <property type="entry name" value="GAF domain-like"/>
    <property type="match status" value="1"/>
</dbReference>
<dbReference type="InterPro" id="IPR003594">
    <property type="entry name" value="HATPase_dom"/>
</dbReference>
<dbReference type="CDD" id="cd00082">
    <property type="entry name" value="HisKA"/>
    <property type="match status" value="1"/>
</dbReference>
<dbReference type="EC" id="2.7.13.3" evidence="2"/>
<dbReference type="InterPro" id="IPR003018">
    <property type="entry name" value="GAF"/>
</dbReference>
<evidence type="ECO:0000256" key="6">
    <source>
        <dbReference type="ARBA" id="ARBA00022777"/>
    </source>
</evidence>
<gene>
    <name evidence="10" type="ORF">FAZ78_19085</name>
</gene>
<accession>A0A4U0YTS2</accession>
<keyword evidence="5" id="KW-0547">Nucleotide-binding</keyword>
<dbReference type="GO" id="GO:0000155">
    <property type="term" value="F:phosphorelay sensor kinase activity"/>
    <property type="evidence" value="ECO:0007669"/>
    <property type="project" value="InterPro"/>
</dbReference>
<dbReference type="InterPro" id="IPR005467">
    <property type="entry name" value="His_kinase_dom"/>
</dbReference>
<dbReference type="PRINTS" id="PR00344">
    <property type="entry name" value="BCTRLSENSOR"/>
</dbReference>
<comment type="caution">
    <text evidence="10">The sequence shown here is derived from an EMBL/GenBank/DDBJ whole genome shotgun (WGS) entry which is preliminary data.</text>
</comment>
<keyword evidence="4" id="KW-0808">Transferase</keyword>
<dbReference type="SMART" id="SM00388">
    <property type="entry name" value="HisKA"/>
    <property type="match status" value="1"/>
</dbReference>
<organism evidence="10 11">
    <name type="scientific">Cereibacter changlensis</name>
    <dbReference type="NCBI Taxonomy" id="402884"/>
    <lineage>
        <taxon>Bacteria</taxon>
        <taxon>Pseudomonadati</taxon>
        <taxon>Pseudomonadota</taxon>
        <taxon>Alphaproteobacteria</taxon>
        <taxon>Rhodobacterales</taxon>
        <taxon>Paracoccaceae</taxon>
        <taxon>Cereibacter</taxon>
    </lineage>
</organism>
<dbReference type="RefSeq" id="WP_136793946.1">
    <property type="nucleotide sequence ID" value="NZ_SWAU01000242.1"/>
</dbReference>
<dbReference type="Gene3D" id="3.30.565.10">
    <property type="entry name" value="Histidine kinase-like ATPase, C-terminal domain"/>
    <property type="match status" value="1"/>
</dbReference>
<comment type="catalytic activity">
    <reaction evidence="1">
        <text>ATP + protein L-histidine = ADP + protein N-phospho-L-histidine.</text>
        <dbReference type="EC" id="2.7.13.3"/>
    </reaction>
</comment>
<evidence type="ECO:0000256" key="3">
    <source>
        <dbReference type="ARBA" id="ARBA00022553"/>
    </source>
</evidence>
<evidence type="ECO:0000256" key="7">
    <source>
        <dbReference type="ARBA" id="ARBA00022840"/>
    </source>
</evidence>
<dbReference type="GO" id="GO:0005524">
    <property type="term" value="F:ATP binding"/>
    <property type="evidence" value="ECO:0007669"/>
    <property type="project" value="UniProtKB-KW"/>
</dbReference>
<dbReference type="Pfam" id="PF01590">
    <property type="entry name" value="GAF"/>
    <property type="match status" value="1"/>
</dbReference>
<evidence type="ECO:0000256" key="2">
    <source>
        <dbReference type="ARBA" id="ARBA00012438"/>
    </source>
</evidence>
<dbReference type="GO" id="GO:0007234">
    <property type="term" value="P:osmosensory signaling via phosphorelay pathway"/>
    <property type="evidence" value="ECO:0007669"/>
    <property type="project" value="TreeGrafter"/>
</dbReference>
<proteinExistence type="predicted"/>
<dbReference type="SUPFAM" id="SSF47384">
    <property type="entry name" value="Homodimeric domain of signal transducing histidine kinase"/>
    <property type="match status" value="1"/>
</dbReference>
<keyword evidence="7" id="KW-0067">ATP-binding</keyword>
<protein>
    <recommendedName>
        <fullName evidence="2">histidine kinase</fullName>
        <ecNumber evidence="2">2.7.13.3</ecNumber>
    </recommendedName>
</protein>
<dbReference type="EMBL" id="SWAU01000242">
    <property type="protein sequence ID" value="TKA95018.1"/>
    <property type="molecule type" value="Genomic_DNA"/>
</dbReference>
<name>A0A4U0YTS2_9RHOB</name>
<dbReference type="Pfam" id="PF02518">
    <property type="entry name" value="HATPase_c"/>
    <property type="match status" value="1"/>
</dbReference>
<evidence type="ECO:0000256" key="1">
    <source>
        <dbReference type="ARBA" id="ARBA00000085"/>
    </source>
</evidence>
<evidence type="ECO:0000256" key="8">
    <source>
        <dbReference type="ARBA" id="ARBA00023012"/>
    </source>
</evidence>
<dbReference type="AlphaFoldDB" id="A0A4U0YTS2"/>
<evidence type="ECO:0000313" key="10">
    <source>
        <dbReference type="EMBL" id="TKA95018.1"/>
    </source>
</evidence>
<feature type="domain" description="Histidine kinase" evidence="9">
    <location>
        <begin position="180"/>
        <end position="390"/>
    </location>
</feature>
<keyword evidence="3" id="KW-0597">Phosphoprotein</keyword>
<dbReference type="SMART" id="SM00387">
    <property type="entry name" value="HATPase_c"/>
    <property type="match status" value="1"/>
</dbReference>
<dbReference type="InterPro" id="IPR036890">
    <property type="entry name" value="HATPase_C_sf"/>
</dbReference>
<evidence type="ECO:0000313" key="11">
    <source>
        <dbReference type="Proteomes" id="UP000306340"/>
    </source>
</evidence>
<keyword evidence="8" id="KW-0902">Two-component regulatory system</keyword>
<dbReference type="GO" id="GO:0030295">
    <property type="term" value="F:protein kinase activator activity"/>
    <property type="evidence" value="ECO:0007669"/>
    <property type="project" value="TreeGrafter"/>
</dbReference>
<dbReference type="InterPro" id="IPR036097">
    <property type="entry name" value="HisK_dim/P_sf"/>
</dbReference>
<reference evidence="10 11" key="1">
    <citation type="submission" date="2019-04" db="EMBL/GenBank/DDBJ databases">
        <title>Crypto-aerobic microbial life in anoxic (sulfidic) marine sediments.</title>
        <authorList>
            <person name="Bhattacharya S."/>
            <person name="Roy C."/>
            <person name="Mondal N."/>
            <person name="Sarkar J."/>
            <person name="Mandal S."/>
            <person name="Rameez M.J."/>
            <person name="Ghosh W."/>
        </authorList>
    </citation>
    <scope>NUCLEOTIDE SEQUENCE [LARGE SCALE GENOMIC DNA]</scope>
    <source>
        <strain evidence="10 11">SBBC</strain>
    </source>
</reference>
<dbReference type="InterPro" id="IPR004358">
    <property type="entry name" value="Sig_transdc_His_kin-like_C"/>
</dbReference>
<dbReference type="Gene3D" id="3.30.450.40">
    <property type="match status" value="1"/>
</dbReference>
<dbReference type="PROSITE" id="PS50109">
    <property type="entry name" value="HIS_KIN"/>
    <property type="match status" value="1"/>
</dbReference>
<evidence type="ECO:0000259" key="9">
    <source>
        <dbReference type="PROSITE" id="PS50109"/>
    </source>
</evidence>
<evidence type="ECO:0000256" key="4">
    <source>
        <dbReference type="ARBA" id="ARBA00022679"/>
    </source>
</evidence>
<evidence type="ECO:0000256" key="5">
    <source>
        <dbReference type="ARBA" id="ARBA00022741"/>
    </source>
</evidence>
<sequence length="390" mass="42276">MQKDARKAVDAVATIPSVGAILDVVCRMTGMGFAAVARVTDDRWIACSVLDRIDFGLKEGDELELESTICHEIREHRQPVLIHDVDADPLYASHHTPKRYGLKSYISVPITLADGSFFGTLCAIDPQRHDLSAAEILTSFTLFASLIAAQLDAQTRVQAAEARATVERQRVAAREQFVAILGHDLRNPLSSIAAGARLLERQPLDERGREILSLMSGSAARMFRIINNVMDFAQSGISNSIPVEMMDAVEVSDVVSQVVEEMRSIHPDRSITSVSVAAEAKCDPVRLGQLLSNLLGNAIKHGAEEGEVRLVSTVDEGNVTFTVTNSGKAIPKEQISSLFRPFVRGKDAHETKGLGLGLYICSQIAKAHRGSLGVSSTDAATCFTFRLPLT</sequence>
<dbReference type="Pfam" id="PF00512">
    <property type="entry name" value="HisKA"/>
    <property type="match status" value="1"/>
</dbReference>
<dbReference type="GO" id="GO:0000156">
    <property type="term" value="F:phosphorelay response regulator activity"/>
    <property type="evidence" value="ECO:0007669"/>
    <property type="project" value="TreeGrafter"/>
</dbReference>
<dbReference type="PANTHER" id="PTHR42878">
    <property type="entry name" value="TWO-COMPONENT HISTIDINE KINASE"/>
    <property type="match status" value="1"/>
</dbReference>
<dbReference type="InterPro" id="IPR029016">
    <property type="entry name" value="GAF-like_dom_sf"/>
</dbReference>
<dbReference type="Gene3D" id="1.10.287.130">
    <property type="match status" value="1"/>
</dbReference>
<dbReference type="PANTHER" id="PTHR42878:SF7">
    <property type="entry name" value="SENSOR HISTIDINE KINASE GLRK"/>
    <property type="match status" value="1"/>
</dbReference>
<dbReference type="InterPro" id="IPR050351">
    <property type="entry name" value="BphY/WalK/GraS-like"/>
</dbReference>
<keyword evidence="6 10" id="KW-0418">Kinase</keyword>